<comment type="subunit">
    <text evidence="5">Heterooligomer composed of large and small subunits.</text>
</comment>
<dbReference type="PANTHER" id="PTHR30008:SF0">
    <property type="entry name" value="EXODEOXYRIBONUCLEASE 7 LARGE SUBUNIT"/>
    <property type="match status" value="1"/>
</dbReference>
<keyword evidence="4 5" id="KW-0269">Exonuclease</keyword>
<protein>
    <recommendedName>
        <fullName evidence="5">Exodeoxyribonuclease 7 large subunit</fullName>
        <ecNumber evidence="5">3.1.11.6</ecNumber>
    </recommendedName>
    <alternativeName>
        <fullName evidence="5">Exodeoxyribonuclease VII large subunit</fullName>
        <shortName evidence="5">Exonuclease VII large subunit</shortName>
    </alternativeName>
</protein>
<name>A0A2N6VPB2_9MICO</name>
<gene>
    <name evidence="5" type="primary">xseA</name>
    <name evidence="10" type="ORF">CJ199_00660</name>
</gene>
<evidence type="ECO:0000259" key="9">
    <source>
        <dbReference type="Pfam" id="PF13742"/>
    </source>
</evidence>
<comment type="function">
    <text evidence="5">Bidirectionally degrades single-stranded DNA into large acid-insoluble oligonucleotides, which are then degraded further into small acid-soluble oligonucleotides.</text>
</comment>
<dbReference type="Proteomes" id="UP000235598">
    <property type="component" value="Unassembled WGS sequence"/>
</dbReference>
<evidence type="ECO:0000256" key="1">
    <source>
        <dbReference type="ARBA" id="ARBA00022490"/>
    </source>
</evidence>
<dbReference type="OrthoDB" id="9802795at2"/>
<dbReference type="InterPro" id="IPR003753">
    <property type="entry name" value="Exonuc_VII_L"/>
</dbReference>
<keyword evidence="3 5" id="KW-0378">Hydrolase</keyword>
<dbReference type="InterPro" id="IPR025824">
    <property type="entry name" value="OB-fold_nuc-bd_dom"/>
</dbReference>
<dbReference type="GO" id="GO:0006308">
    <property type="term" value="P:DNA catabolic process"/>
    <property type="evidence" value="ECO:0007669"/>
    <property type="project" value="UniProtKB-UniRule"/>
</dbReference>
<dbReference type="CDD" id="cd04489">
    <property type="entry name" value="ExoVII_LU_OBF"/>
    <property type="match status" value="1"/>
</dbReference>
<sequence length="437" mass="47782">MAPRISGTPGTVGAEPSPNLPATALETTPENPWPVSLLSQNIKNYIDRMSVVWVEGQIIEFNPRGRASYLTIRDLNDQVSLPVQVFSDVLDRLETPIKAGDHVVVQLKANFWLKAGRLSMQARDIRHVGLGELLARLERLKRMLASEGLFDPALKKPIPFLPTKIGLITGRNSDAEKDVIRNATLRWPSVEFDVINTAVQGTGAVTQIIAALEELDAHQDVDVIIIARGGGSLEDLLPFSNESLIRAVAAARTPVVSAIGHEADHPILDEVADLRASTPTDAAKRVVPDFHQEVMGIMHARAVLTGTLERFITNEQRGLDSVRSRPVLANPHTMITTRADEIADWRTRATSLARRALHHGEATIEHLRTQVRALSPLNTLARGYAIVQDTSGTAVRNTNDLNAGDQLTVTVEQGTFDATVTTIHPQRPDTPRSKDTP</sequence>
<evidence type="ECO:0000313" key="10">
    <source>
        <dbReference type="EMBL" id="PMD05956.1"/>
    </source>
</evidence>
<evidence type="ECO:0000256" key="4">
    <source>
        <dbReference type="ARBA" id="ARBA00022839"/>
    </source>
</evidence>
<proteinExistence type="inferred from homology"/>
<evidence type="ECO:0000256" key="7">
    <source>
        <dbReference type="SAM" id="MobiDB-lite"/>
    </source>
</evidence>
<dbReference type="GO" id="GO:0003676">
    <property type="term" value="F:nucleic acid binding"/>
    <property type="evidence" value="ECO:0007669"/>
    <property type="project" value="InterPro"/>
</dbReference>
<feature type="domain" description="OB-fold nucleic acid binding" evidence="9">
    <location>
        <begin position="34"/>
        <end position="126"/>
    </location>
</feature>
<dbReference type="GO" id="GO:0008855">
    <property type="term" value="F:exodeoxyribonuclease VII activity"/>
    <property type="evidence" value="ECO:0007669"/>
    <property type="project" value="UniProtKB-UniRule"/>
</dbReference>
<feature type="region of interest" description="Disordered" evidence="7">
    <location>
        <begin position="1"/>
        <end position="27"/>
    </location>
</feature>
<comment type="subcellular location">
    <subcellularLocation>
        <location evidence="5 6">Cytoplasm</location>
    </subcellularLocation>
</comment>
<dbReference type="NCBIfam" id="TIGR00237">
    <property type="entry name" value="xseA"/>
    <property type="match status" value="1"/>
</dbReference>
<dbReference type="Pfam" id="PF02601">
    <property type="entry name" value="Exonuc_VII_L"/>
    <property type="match status" value="1"/>
</dbReference>
<reference evidence="10 11" key="1">
    <citation type="submission" date="2017-09" db="EMBL/GenBank/DDBJ databases">
        <title>Bacterial strain isolated from the female urinary microbiota.</title>
        <authorList>
            <person name="Thomas-White K."/>
            <person name="Kumar N."/>
            <person name="Forster S."/>
            <person name="Putonti C."/>
            <person name="Lawley T."/>
            <person name="Wolfe A.J."/>
        </authorList>
    </citation>
    <scope>NUCLEOTIDE SEQUENCE [LARGE SCALE GENOMIC DNA]</scope>
    <source>
        <strain evidence="10 11">UMB1301</strain>
    </source>
</reference>
<feature type="domain" description="Exonuclease VII large subunit C-terminal" evidence="8">
    <location>
        <begin position="149"/>
        <end position="368"/>
    </location>
</feature>
<accession>A0A2N6VPB2</accession>
<dbReference type="PANTHER" id="PTHR30008">
    <property type="entry name" value="EXODEOXYRIBONUCLEASE 7 LARGE SUBUNIT"/>
    <property type="match status" value="1"/>
</dbReference>
<dbReference type="GO" id="GO:0009318">
    <property type="term" value="C:exodeoxyribonuclease VII complex"/>
    <property type="evidence" value="ECO:0007669"/>
    <property type="project" value="UniProtKB-UniRule"/>
</dbReference>
<dbReference type="InterPro" id="IPR020579">
    <property type="entry name" value="Exonuc_VII_lsu_C"/>
</dbReference>
<dbReference type="HAMAP" id="MF_00378">
    <property type="entry name" value="Exonuc_7_L"/>
    <property type="match status" value="1"/>
</dbReference>
<comment type="catalytic activity">
    <reaction evidence="5 6">
        <text>Exonucleolytic cleavage in either 5'- to 3'- or 3'- to 5'-direction to yield nucleoside 5'-phosphates.</text>
        <dbReference type="EC" id="3.1.11.6"/>
    </reaction>
</comment>
<dbReference type="GO" id="GO:0005737">
    <property type="term" value="C:cytoplasm"/>
    <property type="evidence" value="ECO:0007669"/>
    <property type="project" value="UniProtKB-SubCell"/>
</dbReference>
<comment type="caution">
    <text evidence="10">The sequence shown here is derived from an EMBL/GenBank/DDBJ whole genome shotgun (WGS) entry which is preliminary data.</text>
</comment>
<evidence type="ECO:0000256" key="2">
    <source>
        <dbReference type="ARBA" id="ARBA00022722"/>
    </source>
</evidence>
<evidence type="ECO:0000313" key="11">
    <source>
        <dbReference type="Proteomes" id="UP000235598"/>
    </source>
</evidence>
<keyword evidence="2 5" id="KW-0540">Nuclease</keyword>
<dbReference type="EC" id="3.1.11.6" evidence="5"/>
<dbReference type="Pfam" id="PF13742">
    <property type="entry name" value="tRNA_anti_2"/>
    <property type="match status" value="1"/>
</dbReference>
<comment type="similarity">
    <text evidence="5 6">Belongs to the XseA family.</text>
</comment>
<keyword evidence="1 5" id="KW-0963">Cytoplasm</keyword>
<evidence type="ECO:0000259" key="8">
    <source>
        <dbReference type="Pfam" id="PF02601"/>
    </source>
</evidence>
<evidence type="ECO:0000256" key="3">
    <source>
        <dbReference type="ARBA" id="ARBA00022801"/>
    </source>
</evidence>
<organism evidence="10 11">
    <name type="scientific">Brevibacterium paucivorans</name>
    <dbReference type="NCBI Taxonomy" id="170994"/>
    <lineage>
        <taxon>Bacteria</taxon>
        <taxon>Bacillati</taxon>
        <taxon>Actinomycetota</taxon>
        <taxon>Actinomycetes</taxon>
        <taxon>Micrococcales</taxon>
        <taxon>Brevibacteriaceae</taxon>
        <taxon>Brevibacterium</taxon>
    </lineage>
</organism>
<dbReference type="EMBL" id="PNHK01000001">
    <property type="protein sequence ID" value="PMD05956.1"/>
    <property type="molecule type" value="Genomic_DNA"/>
</dbReference>
<dbReference type="RefSeq" id="WP_102237614.1">
    <property type="nucleotide sequence ID" value="NZ_PNHK01000001.1"/>
</dbReference>
<evidence type="ECO:0000256" key="6">
    <source>
        <dbReference type="RuleBase" id="RU004355"/>
    </source>
</evidence>
<evidence type="ECO:0000256" key="5">
    <source>
        <dbReference type="HAMAP-Rule" id="MF_00378"/>
    </source>
</evidence>
<dbReference type="AlphaFoldDB" id="A0A2N6VPB2"/>